<evidence type="ECO:0000313" key="5">
    <source>
        <dbReference type="EMBL" id="AWG26300.1"/>
    </source>
</evidence>
<sequence>MKQLTTGQFYGQTNQKLEIGGIILTDTEYTHDWVDWHYHENAYFTFILQGNVLEGNKKEIYNCTSGDLLFHNWQEPHYNRKPKGYTRGFQIEVRPEWIRQSGIALDQVQGSLKLQDPELKLLFFSLFRETKMDDATTALAIETLLLKTFTTLHESHQTDRKNKPLWLGQLREILHDSYPENLLLQELSLNLGIHPVHLSRDFSKYFHCNLGDYIRKLKIEKSLVLLSQKQFSLQDITYACSFSDQSHFTRSFRIMMGTTPSDYRKLYSK</sequence>
<keyword evidence="3" id="KW-0804">Transcription</keyword>
<dbReference type="InterPro" id="IPR018060">
    <property type="entry name" value="HTH_AraC"/>
</dbReference>
<feature type="domain" description="HTH araC/xylS-type" evidence="4">
    <location>
        <begin position="168"/>
        <end position="266"/>
    </location>
</feature>
<dbReference type="InterPro" id="IPR009057">
    <property type="entry name" value="Homeodomain-like_sf"/>
</dbReference>
<dbReference type="PANTHER" id="PTHR43280">
    <property type="entry name" value="ARAC-FAMILY TRANSCRIPTIONAL REGULATOR"/>
    <property type="match status" value="1"/>
</dbReference>
<dbReference type="Proteomes" id="UP000244677">
    <property type="component" value="Chromosome"/>
</dbReference>
<evidence type="ECO:0000259" key="4">
    <source>
        <dbReference type="PROSITE" id="PS01124"/>
    </source>
</evidence>
<dbReference type="Pfam" id="PF12833">
    <property type="entry name" value="HTH_18"/>
    <property type="match status" value="1"/>
</dbReference>
<dbReference type="GO" id="GO:0043565">
    <property type="term" value="F:sequence-specific DNA binding"/>
    <property type="evidence" value="ECO:0007669"/>
    <property type="project" value="InterPro"/>
</dbReference>
<keyword evidence="2" id="KW-0238">DNA-binding</keyword>
<evidence type="ECO:0000256" key="1">
    <source>
        <dbReference type="ARBA" id="ARBA00023015"/>
    </source>
</evidence>
<dbReference type="SUPFAM" id="SSF51215">
    <property type="entry name" value="Regulatory protein AraC"/>
    <property type="match status" value="1"/>
</dbReference>
<gene>
    <name evidence="5" type="ORF">FK004_14200</name>
</gene>
<dbReference type="AlphaFoldDB" id="A0A2S1LRA6"/>
<dbReference type="RefSeq" id="WP_108737832.1">
    <property type="nucleotide sequence ID" value="NZ_CP020919.1"/>
</dbReference>
<dbReference type="Pfam" id="PF02311">
    <property type="entry name" value="AraC_binding"/>
    <property type="match status" value="1"/>
</dbReference>
<dbReference type="PANTHER" id="PTHR43280:SF2">
    <property type="entry name" value="HTH-TYPE TRANSCRIPTIONAL REGULATOR EXSA"/>
    <property type="match status" value="1"/>
</dbReference>
<keyword evidence="6" id="KW-1185">Reference proteome</keyword>
<dbReference type="InterPro" id="IPR003313">
    <property type="entry name" value="AraC-bd"/>
</dbReference>
<evidence type="ECO:0000256" key="3">
    <source>
        <dbReference type="ARBA" id="ARBA00023163"/>
    </source>
</evidence>
<dbReference type="OrthoDB" id="511992at2"/>
<accession>A0A2S1LRA6</accession>
<dbReference type="PRINTS" id="PR00032">
    <property type="entry name" value="HTHARAC"/>
</dbReference>
<name>A0A2S1LRA6_9FLAO</name>
<evidence type="ECO:0000256" key="2">
    <source>
        <dbReference type="ARBA" id="ARBA00023125"/>
    </source>
</evidence>
<dbReference type="InterPro" id="IPR020449">
    <property type="entry name" value="Tscrpt_reg_AraC-type_HTH"/>
</dbReference>
<dbReference type="EMBL" id="CP020919">
    <property type="protein sequence ID" value="AWG26300.1"/>
    <property type="molecule type" value="Genomic_DNA"/>
</dbReference>
<evidence type="ECO:0000313" key="6">
    <source>
        <dbReference type="Proteomes" id="UP000244677"/>
    </source>
</evidence>
<dbReference type="GO" id="GO:0003700">
    <property type="term" value="F:DNA-binding transcription factor activity"/>
    <property type="evidence" value="ECO:0007669"/>
    <property type="project" value="InterPro"/>
</dbReference>
<organism evidence="5 6">
    <name type="scientific">Flavobacterium kingsejongi</name>
    <dbReference type="NCBI Taxonomy" id="1678728"/>
    <lineage>
        <taxon>Bacteria</taxon>
        <taxon>Pseudomonadati</taxon>
        <taxon>Bacteroidota</taxon>
        <taxon>Flavobacteriia</taxon>
        <taxon>Flavobacteriales</taxon>
        <taxon>Flavobacteriaceae</taxon>
        <taxon>Flavobacterium</taxon>
    </lineage>
</organism>
<dbReference type="PROSITE" id="PS01124">
    <property type="entry name" value="HTH_ARAC_FAMILY_2"/>
    <property type="match status" value="1"/>
</dbReference>
<dbReference type="SMART" id="SM00342">
    <property type="entry name" value="HTH_ARAC"/>
    <property type="match status" value="1"/>
</dbReference>
<proteinExistence type="predicted"/>
<dbReference type="InterPro" id="IPR037923">
    <property type="entry name" value="HTH-like"/>
</dbReference>
<protein>
    <submittedName>
        <fullName evidence="5">AraC family transcriptional regulator</fullName>
    </submittedName>
</protein>
<keyword evidence="1" id="KW-0805">Transcription regulation</keyword>
<dbReference type="KEGG" id="fki:FK004_14200"/>
<dbReference type="SUPFAM" id="SSF46689">
    <property type="entry name" value="Homeodomain-like"/>
    <property type="match status" value="1"/>
</dbReference>
<dbReference type="Gene3D" id="1.10.10.60">
    <property type="entry name" value="Homeodomain-like"/>
    <property type="match status" value="2"/>
</dbReference>
<reference evidence="5 6" key="1">
    <citation type="submission" date="2017-04" db="EMBL/GenBank/DDBJ databases">
        <title>Complete genome sequence of Flavobacterium kingsejong AJ004.</title>
        <authorList>
            <person name="Lee P.C."/>
        </authorList>
    </citation>
    <scope>NUCLEOTIDE SEQUENCE [LARGE SCALE GENOMIC DNA]</scope>
    <source>
        <strain evidence="5 6">AJ004</strain>
    </source>
</reference>